<gene>
    <name evidence="9" type="ORF">LXD69_11330</name>
</gene>
<dbReference type="Proteomes" id="UP000830454">
    <property type="component" value="Chromosome"/>
</dbReference>
<dbReference type="SUPFAM" id="SSF55785">
    <property type="entry name" value="PYP-like sensor domain (PAS domain)"/>
    <property type="match status" value="1"/>
</dbReference>
<dbReference type="InterPro" id="IPR052162">
    <property type="entry name" value="Sensor_kinase/Photoreceptor"/>
</dbReference>
<keyword evidence="6" id="KW-0175">Coiled coil</keyword>
<dbReference type="PRINTS" id="PR00344">
    <property type="entry name" value="BCTRLSENSOR"/>
</dbReference>
<evidence type="ECO:0000256" key="7">
    <source>
        <dbReference type="SAM" id="Phobius"/>
    </source>
</evidence>
<sequence>MFQSKFFKSIAFIRAVFLIALFILILLASITYRHIKDLDKTSAVLMNTYEISLELEQLMSYIKDAETGHRGFVITGGDSIYLDPYINARNNINISFEILNNSTKNNQNQQKHLKKIYNLVDKRFSYFKKDFKTQREFNTIFKEGKVVMDSIRREVSKMITLENKLLYVHEKIYKYNNSNTPLIIFSSFLISILILVLGYLRIIKNYKSLIKQNIELKIFDESSRQAEILGNYGSWVLNFENHQFSYSDNKFRLLGCEPQSFNPTIANLLEFVHPDDKHILIEANDSILKDESLPLIHYRIIRKNNNEIRHFRTIGKIFIDSLGHKNMIGTTQDITDDFNKKELIKQRNKELEQNNKELNEFNQVASHDLQEPLRKIQTFISRISEKEQDNLSESGKIYFEKIKQASSRMRVLIDDLLQYSRTNRSEKVFSKINLNEIAEESKIELSESIEEKKATINIGKLHTIKAVKFQLQQLFINIIGNSLKYAKKDVPPIITIRSKKVKAINEPLLNDSSNKEYIKIIFTDNGLGFDQAYAHKIFLLFNRLHSKNEFPGTGVGLAICKKIVENHKGYIFAEGVLNEGATFIIYLPK</sequence>
<dbReference type="InterPro" id="IPR003594">
    <property type="entry name" value="HATPase_dom"/>
</dbReference>
<dbReference type="InterPro" id="IPR036097">
    <property type="entry name" value="HisK_dim/P_sf"/>
</dbReference>
<dbReference type="PANTHER" id="PTHR43304">
    <property type="entry name" value="PHYTOCHROME-LIKE PROTEIN CPH1"/>
    <property type="match status" value="1"/>
</dbReference>
<dbReference type="InterPro" id="IPR007891">
    <property type="entry name" value="CHASE3"/>
</dbReference>
<reference evidence="9" key="1">
    <citation type="submission" date="2021-12" db="EMBL/GenBank/DDBJ databases">
        <authorList>
            <person name="Cha I.-T."/>
            <person name="Lee K.-E."/>
            <person name="Park S.-J."/>
        </authorList>
    </citation>
    <scope>NUCLEOTIDE SEQUENCE</scope>
    <source>
        <strain evidence="9">YSM-43</strain>
    </source>
</reference>
<dbReference type="InterPro" id="IPR005467">
    <property type="entry name" value="His_kinase_dom"/>
</dbReference>
<dbReference type="SMART" id="SM00387">
    <property type="entry name" value="HATPase_c"/>
    <property type="match status" value="1"/>
</dbReference>
<evidence type="ECO:0000256" key="5">
    <source>
        <dbReference type="ARBA" id="ARBA00022777"/>
    </source>
</evidence>
<feature type="domain" description="Histidine kinase" evidence="8">
    <location>
        <begin position="364"/>
        <end position="589"/>
    </location>
</feature>
<dbReference type="Gene3D" id="3.30.565.10">
    <property type="entry name" value="Histidine kinase-like ATPase, C-terminal domain"/>
    <property type="match status" value="1"/>
</dbReference>
<keyword evidence="4" id="KW-0808">Transferase</keyword>
<evidence type="ECO:0000256" key="3">
    <source>
        <dbReference type="ARBA" id="ARBA00022553"/>
    </source>
</evidence>
<dbReference type="InterPro" id="IPR000014">
    <property type="entry name" value="PAS"/>
</dbReference>
<keyword evidence="7" id="KW-0472">Membrane</keyword>
<keyword evidence="7" id="KW-0812">Transmembrane</keyword>
<proteinExistence type="predicted"/>
<dbReference type="PROSITE" id="PS50109">
    <property type="entry name" value="HIS_KIN"/>
    <property type="match status" value="1"/>
</dbReference>
<dbReference type="SUPFAM" id="SSF55874">
    <property type="entry name" value="ATPase domain of HSP90 chaperone/DNA topoisomerase II/histidine kinase"/>
    <property type="match status" value="1"/>
</dbReference>
<evidence type="ECO:0000256" key="1">
    <source>
        <dbReference type="ARBA" id="ARBA00000085"/>
    </source>
</evidence>
<dbReference type="CDD" id="cd19410">
    <property type="entry name" value="HK9-like_sensor"/>
    <property type="match status" value="1"/>
</dbReference>
<keyword evidence="3" id="KW-0597">Phosphoprotein</keyword>
<dbReference type="Pfam" id="PF08447">
    <property type="entry name" value="PAS_3"/>
    <property type="match status" value="1"/>
</dbReference>
<name>A0ABY4HIU5_9FLAO</name>
<reference evidence="9" key="2">
    <citation type="submission" date="2022-04" db="EMBL/GenBank/DDBJ databases">
        <title>Complete Genome Sequence of Flavobacterium sediminilitoris YSM-43, Isolated from a Tidal Sediment.</title>
        <authorList>
            <person name="Lee P.A."/>
        </authorList>
    </citation>
    <scope>NUCLEOTIDE SEQUENCE</scope>
    <source>
        <strain evidence="9">YSM-43</strain>
    </source>
</reference>
<dbReference type="InterPro" id="IPR003661">
    <property type="entry name" value="HisK_dim/P_dom"/>
</dbReference>
<dbReference type="Gene3D" id="1.10.287.130">
    <property type="match status" value="1"/>
</dbReference>
<dbReference type="Pfam" id="PF00512">
    <property type="entry name" value="HisKA"/>
    <property type="match status" value="1"/>
</dbReference>
<dbReference type="Gene3D" id="3.30.450.20">
    <property type="entry name" value="PAS domain"/>
    <property type="match status" value="1"/>
</dbReference>
<evidence type="ECO:0000256" key="4">
    <source>
        <dbReference type="ARBA" id="ARBA00022679"/>
    </source>
</evidence>
<dbReference type="Pfam" id="PF05227">
    <property type="entry name" value="CHASE3"/>
    <property type="match status" value="1"/>
</dbReference>
<feature type="coiled-coil region" evidence="6">
    <location>
        <begin position="340"/>
        <end position="368"/>
    </location>
</feature>
<dbReference type="CDD" id="cd00082">
    <property type="entry name" value="HisKA"/>
    <property type="match status" value="1"/>
</dbReference>
<keyword evidence="7" id="KW-1133">Transmembrane helix</keyword>
<dbReference type="InterPro" id="IPR004358">
    <property type="entry name" value="Sig_transdc_His_kin-like_C"/>
</dbReference>
<keyword evidence="10" id="KW-1185">Reference proteome</keyword>
<evidence type="ECO:0000256" key="2">
    <source>
        <dbReference type="ARBA" id="ARBA00012438"/>
    </source>
</evidence>
<protein>
    <recommendedName>
        <fullName evidence="2">histidine kinase</fullName>
        <ecNumber evidence="2">2.7.13.3</ecNumber>
    </recommendedName>
</protein>
<feature type="transmembrane region" description="Helical" evidence="7">
    <location>
        <begin position="12"/>
        <end position="32"/>
    </location>
</feature>
<dbReference type="InterPro" id="IPR013655">
    <property type="entry name" value="PAS_fold_3"/>
</dbReference>
<evidence type="ECO:0000256" key="6">
    <source>
        <dbReference type="SAM" id="Coils"/>
    </source>
</evidence>
<evidence type="ECO:0000313" key="10">
    <source>
        <dbReference type="Proteomes" id="UP000830454"/>
    </source>
</evidence>
<dbReference type="RefSeq" id="WP_246915473.1">
    <property type="nucleotide sequence ID" value="NZ_CP090145.1"/>
</dbReference>
<dbReference type="InterPro" id="IPR036890">
    <property type="entry name" value="HATPase_C_sf"/>
</dbReference>
<dbReference type="EC" id="2.7.13.3" evidence="2"/>
<comment type="catalytic activity">
    <reaction evidence="1">
        <text>ATP + protein L-histidine = ADP + protein N-phospho-L-histidine.</text>
        <dbReference type="EC" id="2.7.13.3"/>
    </reaction>
</comment>
<evidence type="ECO:0000259" key="8">
    <source>
        <dbReference type="PROSITE" id="PS50109"/>
    </source>
</evidence>
<feature type="transmembrane region" description="Helical" evidence="7">
    <location>
        <begin position="182"/>
        <end position="202"/>
    </location>
</feature>
<dbReference type="InterPro" id="IPR035965">
    <property type="entry name" value="PAS-like_dom_sf"/>
</dbReference>
<dbReference type="CDD" id="cd00130">
    <property type="entry name" value="PAS"/>
    <property type="match status" value="1"/>
</dbReference>
<keyword evidence="5" id="KW-0418">Kinase</keyword>
<dbReference type="SMART" id="SM00388">
    <property type="entry name" value="HisKA"/>
    <property type="match status" value="1"/>
</dbReference>
<dbReference type="PANTHER" id="PTHR43304:SF1">
    <property type="entry name" value="PAC DOMAIN-CONTAINING PROTEIN"/>
    <property type="match status" value="1"/>
</dbReference>
<dbReference type="EMBL" id="CP090145">
    <property type="protein sequence ID" value="UOX32635.1"/>
    <property type="molecule type" value="Genomic_DNA"/>
</dbReference>
<dbReference type="Pfam" id="PF02518">
    <property type="entry name" value="HATPase_c"/>
    <property type="match status" value="1"/>
</dbReference>
<dbReference type="SUPFAM" id="SSF47384">
    <property type="entry name" value="Homodimeric domain of signal transducing histidine kinase"/>
    <property type="match status" value="1"/>
</dbReference>
<evidence type="ECO:0000313" key="9">
    <source>
        <dbReference type="EMBL" id="UOX32635.1"/>
    </source>
</evidence>
<organism evidence="9 10">
    <name type="scientific">Flavobacterium sediminilitoris</name>
    <dbReference type="NCBI Taxonomy" id="2024526"/>
    <lineage>
        <taxon>Bacteria</taxon>
        <taxon>Pseudomonadati</taxon>
        <taxon>Bacteroidota</taxon>
        <taxon>Flavobacteriia</taxon>
        <taxon>Flavobacteriales</taxon>
        <taxon>Flavobacteriaceae</taxon>
        <taxon>Flavobacterium</taxon>
    </lineage>
</organism>
<accession>A0ABY4HIU5</accession>
<dbReference type="Gene3D" id="2.10.70.100">
    <property type="match status" value="1"/>
</dbReference>